<reference evidence="10" key="2">
    <citation type="submission" date="2021-01" db="EMBL/GenBank/DDBJ databases">
        <authorList>
            <person name="Mieszkin S."/>
            <person name="Pouder E."/>
            <person name="Alain K."/>
        </authorList>
    </citation>
    <scope>NUCLEOTIDE SEQUENCE</scope>
    <source>
        <strain evidence="10">HW T2.11</strain>
    </source>
</reference>
<evidence type="ECO:0000256" key="8">
    <source>
        <dbReference type="SAM" id="MobiDB-lite"/>
    </source>
</evidence>
<name>A0A963YVV0_9PROT</name>
<evidence type="ECO:0000256" key="5">
    <source>
        <dbReference type="ARBA" id="ARBA00034531"/>
    </source>
</evidence>
<dbReference type="GO" id="GO:0005524">
    <property type="term" value="F:ATP binding"/>
    <property type="evidence" value="ECO:0007669"/>
    <property type="project" value="UniProtKB-KW"/>
</dbReference>
<dbReference type="Pfam" id="PF02661">
    <property type="entry name" value="Fic"/>
    <property type="match status" value="1"/>
</dbReference>
<dbReference type="EMBL" id="JAESVB010000019">
    <property type="protein sequence ID" value="MCB8877871.1"/>
    <property type="molecule type" value="Genomic_DNA"/>
</dbReference>
<protein>
    <recommendedName>
        <fullName evidence="5">protein adenylyltransferase</fullName>
        <ecNumber evidence="5">2.7.7.108</ecNumber>
    </recommendedName>
</protein>
<evidence type="ECO:0000256" key="6">
    <source>
        <dbReference type="ARBA" id="ARBA00047939"/>
    </source>
</evidence>
<dbReference type="EC" id="2.7.7.108" evidence="5"/>
<organism evidence="10 11">
    <name type="scientific">Acidisoma silvae</name>
    <dbReference type="NCBI Taxonomy" id="2802396"/>
    <lineage>
        <taxon>Bacteria</taxon>
        <taxon>Pseudomonadati</taxon>
        <taxon>Pseudomonadota</taxon>
        <taxon>Alphaproteobacteria</taxon>
        <taxon>Acetobacterales</taxon>
        <taxon>Acidocellaceae</taxon>
        <taxon>Acidisoma</taxon>
    </lineage>
</organism>
<evidence type="ECO:0000256" key="3">
    <source>
        <dbReference type="ARBA" id="ARBA00022741"/>
    </source>
</evidence>
<dbReference type="InterPro" id="IPR036597">
    <property type="entry name" value="Fido-like_dom_sf"/>
</dbReference>
<dbReference type="PANTHER" id="PTHR39560">
    <property type="entry name" value="PROTEIN ADENYLYLTRANSFERASE FIC-RELATED"/>
    <property type="match status" value="1"/>
</dbReference>
<comment type="catalytic activity">
    <reaction evidence="7">
        <text>L-tyrosyl-[protein] + ATP = O-(5'-adenylyl)-L-tyrosyl-[protein] + diphosphate</text>
        <dbReference type="Rhea" id="RHEA:54288"/>
        <dbReference type="Rhea" id="RHEA-COMP:10136"/>
        <dbReference type="Rhea" id="RHEA-COMP:13846"/>
        <dbReference type="ChEBI" id="CHEBI:30616"/>
        <dbReference type="ChEBI" id="CHEBI:33019"/>
        <dbReference type="ChEBI" id="CHEBI:46858"/>
        <dbReference type="ChEBI" id="CHEBI:83624"/>
        <dbReference type="EC" id="2.7.7.108"/>
    </reaction>
</comment>
<feature type="region of interest" description="Disordered" evidence="8">
    <location>
        <begin position="263"/>
        <end position="304"/>
    </location>
</feature>
<keyword evidence="2" id="KW-0548">Nucleotidyltransferase</keyword>
<keyword evidence="4" id="KW-0067">ATP-binding</keyword>
<comment type="catalytic activity">
    <reaction evidence="6">
        <text>L-threonyl-[protein] + ATP = 3-O-(5'-adenylyl)-L-threonyl-[protein] + diphosphate</text>
        <dbReference type="Rhea" id="RHEA:54292"/>
        <dbReference type="Rhea" id="RHEA-COMP:11060"/>
        <dbReference type="Rhea" id="RHEA-COMP:13847"/>
        <dbReference type="ChEBI" id="CHEBI:30013"/>
        <dbReference type="ChEBI" id="CHEBI:30616"/>
        <dbReference type="ChEBI" id="CHEBI:33019"/>
        <dbReference type="ChEBI" id="CHEBI:138113"/>
        <dbReference type="EC" id="2.7.7.108"/>
    </reaction>
</comment>
<dbReference type="GO" id="GO:0070733">
    <property type="term" value="F:AMPylase activity"/>
    <property type="evidence" value="ECO:0007669"/>
    <property type="project" value="UniProtKB-EC"/>
</dbReference>
<proteinExistence type="predicted"/>
<dbReference type="InterPro" id="IPR003812">
    <property type="entry name" value="Fido"/>
</dbReference>
<evidence type="ECO:0000256" key="2">
    <source>
        <dbReference type="ARBA" id="ARBA00022695"/>
    </source>
</evidence>
<evidence type="ECO:0000313" key="11">
    <source>
        <dbReference type="Proteomes" id="UP000708298"/>
    </source>
</evidence>
<evidence type="ECO:0000256" key="1">
    <source>
        <dbReference type="ARBA" id="ARBA00022679"/>
    </source>
</evidence>
<dbReference type="PANTHER" id="PTHR39560:SF1">
    <property type="entry name" value="PROTEIN ADENYLYLTRANSFERASE FIC-RELATED"/>
    <property type="match status" value="1"/>
</dbReference>
<dbReference type="RefSeq" id="WP_227323516.1">
    <property type="nucleotide sequence ID" value="NZ_JAESVB010000019.1"/>
</dbReference>
<evidence type="ECO:0000256" key="4">
    <source>
        <dbReference type="ARBA" id="ARBA00022840"/>
    </source>
</evidence>
<dbReference type="SUPFAM" id="SSF140931">
    <property type="entry name" value="Fic-like"/>
    <property type="match status" value="1"/>
</dbReference>
<evidence type="ECO:0000256" key="7">
    <source>
        <dbReference type="ARBA" id="ARBA00048696"/>
    </source>
</evidence>
<evidence type="ECO:0000259" key="9">
    <source>
        <dbReference type="PROSITE" id="PS51459"/>
    </source>
</evidence>
<dbReference type="Gene3D" id="1.10.3290.10">
    <property type="entry name" value="Fido-like domain"/>
    <property type="match status" value="1"/>
</dbReference>
<accession>A0A963YVV0</accession>
<feature type="domain" description="Fido" evidence="9">
    <location>
        <begin position="49"/>
        <end position="201"/>
    </location>
</feature>
<sequence length="304" mass="33588">MPNYTLPDGETVKNKVGARSHAELETIEVDFVKARQLEHAANPRIARTFDAAHLKAIHRQLFQDVYEWAGRTRDEQVRLSDRTIASEPLLYRPGSKPFAAGARINDGLDDLAARLRDADYLRGLSRTEFATRAASVLAEANGIHAFREGNGRTQRIFLQELAASAGHKLEFRVVSRERMVQASIAAHEDRDIGPMRRMFDEISNPNRVAALTPAIAFLNSAKYPWNDRYVATLEPGHVQDLTVAGVSGANFMARTDTSILIGQRADLPSPDTASGARVKVFPSRWPEPDDQPTPSTRLGPSLGP</sequence>
<evidence type="ECO:0000313" key="10">
    <source>
        <dbReference type="EMBL" id="MCB8877871.1"/>
    </source>
</evidence>
<dbReference type="PROSITE" id="PS51459">
    <property type="entry name" value="FIDO"/>
    <property type="match status" value="1"/>
</dbReference>
<dbReference type="GO" id="GO:0051302">
    <property type="term" value="P:regulation of cell division"/>
    <property type="evidence" value="ECO:0007669"/>
    <property type="project" value="TreeGrafter"/>
</dbReference>
<dbReference type="Proteomes" id="UP000708298">
    <property type="component" value="Unassembled WGS sequence"/>
</dbReference>
<keyword evidence="3" id="KW-0547">Nucleotide-binding</keyword>
<dbReference type="AlphaFoldDB" id="A0A963YVV0"/>
<reference evidence="10" key="1">
    <citation type="journal article" date="2021" name="Microorganisms">
        <title>Acidisoma silvae sp. nov. and Acidisomacellulosilytica sp. nov., Two Acidophilic Bacteria Isolated from Decaying Wood, Hydrolyzing Cellulose and Producing Poly-3-hydroxybutyrate.</title>
        <authorList>
            <person name="Mieszkin S."/>
            <person name="Pouder E."/>
            <person name="Uroz S."/>
            <person name="Simon-Colin C."/>
            <person name="Alain K."/>
        </authorList>
    </citation>
    <scope>NUCLEOTIDE SEQUENCE</scope>
    <source>
        <strain evidence="10">HW T2.11</strain>
    </source>
</reference>
<gene>
    <name evidence="10" type="ORF">ASILVAE211_21950</name>
</gene>
<keyword evidence="11" id="KW-1185">Reference proteome</keyword>
<keyword evidence="1" id="KW-0808">Transferase</keyword>
<comment type="caution">
    <text evidence="10">The sequence shown here is derived from an EMBL/GenBank/DDBJ whole genome shotgun (WGS) entry which is preliminary data.</text>
</comment>